<dbReference type="InterPro" id="IPR038763">
    <property type="entry name" value="DHH_sf"/>
</dbReference>
<dbReference type="InterPro" id="IPR052968">
    <property type="entry name" value="Nucleotide_metab_enz"/>
</dbReference>
<sequence length="302" mass="35211">MIKLFTHADLDGIGCAVLARLTFSENVDITYCDYDEVNTLVREYITKMDKSRDTCFITDISIKEDLASVIDNDYKNNFKLFDHHKTALELNKYDWCTVKTENNDTGLMTSGIELFSKYLIDHKYLDMDVSDFVRIVTDYDTWRWSTLGKEGQVSKDINELMYLYGRERFETWCIRSIEYGRFPHFDEESRLMLAFNKNEIEKYIKEKDKTIIVSCNREYKYGIVFADKYISELGNELCKLNRELDYIAIVNMSTCSVSYRTIRDDIDMGMIAKKYGGGGHPKAAGSKFDVYKVTKFLDGLLD</sequence>
<gene>
    <name evidence="1" type="ORF">OZZ17_03745</name>
</gene>
<dbReference type="PANTHER" id="PTHR42146">
    <property type="entry name" value="3',5'-CYCLIC-NUCLEOTIDE PHOSPHODIESTERASE"/>
    <property type="match status" value="1"/>
</dbReference>
<dbReference type="EMBL" id="JAPRAY010000003">
    <property type="protein sequence ID" value="MCZ0666650.1"/>
    <property type="molecule type" value="Genomic_DNA"/>
</dbReference>
<dbReference type="RefSeq" id="WP_009245462.1">
    <property type="nucleotide sequence ID" value="NZ_CABKQB010000010.1"/>
</dbReference>
<organism evidence="1 2">
    <name type="scientific">Mediterraneibacter gnavus</name>
    <name type="common">Ruminococcus gnavus</name>
    <dbReference type="NCBI Taxonomy" id="33038"/>
    <lineage>
        <taxon>Bacteria</taxon>
        <taxon>Bacillati</taxon>
        <taxon>Bacillota</taxon>
        <taxon>Clostridia</taxon>
        <taxon>Lachnospirales</taxon>
        <taxon>Lachnospiraceae</taxon>
        <taxon>Mediterraneibacter</taxon>
    </lineage>
</organism>
<evidence type="ECO:0000313" key="2">
    <source>
        <dbReference type="Proteomes" id="UP001079535"/>
    </source>
</evidence>
<dbReference type="PANTHER" id="PTHR42146:SF1">
    <property type="entry name" value="OLIGORIBONUCLEASE NRNB"/>
    <property type="match status" value="1"/>
</dbReference>
<accession>A0A9Q4HX47</accession>
<name>A0A9Q4HX47_MEDGN</name>
<dbReference type="AlphaFoldDB" id="A0A9Q4HX47"/>
<protein>
    <submittedName>
        <fullName evidence="1">DHHA1 domain-containing protein</fullName>
    </submittedName>
</protein>
<evidence type="ECO:0000313" key="1">
    <source>
        <dbReference type="EMBL" id="MCZ0666650.1"/>
    </source>
</evidence>
<dbReference type="Proteomes" id="UP001079535">
    <property type="component" value="Unassembled WGS sequence"/>
</dbReference>
<dbReference type="SUPFAM" id="SSF64182">
    <property type="entry name" value="DHH phosphoesterases"/>
    <property type="match status" value="1"/>
</dbReference>
<proteinExistence type="predicted"/>
<comment type="caution">
    <text evidence="1">The sequence shown here is derived from an EMBL/GenBank/DDBJ whole genome shotgun (WGS) entry which is preliminary data.</text>
</comment>
<dbReference type="Gene3D" id="3.10.310.30">
    <property type="match status" value="1"/>
</dbReference>
<reference evidence="1" key="1">
    <citation type="submission" date="2022-11" db="EMBL/GenBank/DDBJ databases">
        <title>Temperate bacteriophages infecting mucin-degrading bacterium Ruminococcus gnavus from the human gut.</title>
        <authorList>
            <person name="Buttimer C."/>
        </authorList>
    </citation>
    <scope>NUCLEOTIDE SEQUENCE</scope>
    <source>
        <strain evidence="1">CCUG 49994</strain>
    </source>
</reference>